<dbReference type="RefSeq" id="WP_345206059.1">
    <property type="nucleotide sequence ID" value="NZ_BAABHX010000005.1"/>
</dbReference>
<dbReference type="EMBL" id="BAABHX010000005">
    <property type="protein sequence ID" value="GAA5096875.1"/>
    <property type="molecule type" value="Genomic_DNA"/>
</dbReference>
<evidence type="ECO:0000313" key="1">
    <source>
        <dbReference type="EMBL" id="GAA5096875.1"/>
    </source>
</evidence>
<proteinExistence type="predicted"/>
<organism evidence="1 2">
    <name type="scientific">Chryseobacterium ginsengisoli</name>
    <dbReference type="NCBI Taxonomy" id="363853"/>
    <lineage>
        <taxon>Bacteria</taxon>
        <taxon>Pseudomonadati</taxon>
        <taxon>Bacteroidota</taxon>
        <taxon>Flavobacteriia</taxon>
        <taxon>Flavobacteriales</taxon>
        <taxon>Weeksellaceae</taxon>
        <taxon>Chryseobacterium group</taxon>
        <taxon>Chryseobacterium</taxon>
    </lineage>
</organism>
<accession>A0ABP9MKJ4</accession>
<name>A0ABP9MKJ4_9FLAO</name>
<keyword evidence="2" id="KW-1185">Reference proteome</keyword>
<protein>
    <submittedName>
        <fullName evidence="1">Uncharacterized protein</fullName>
    </submittedName>
</protein>
<evidence type="ECO:0000313" key="2">
    <source>
        <dbReference type="Proteomes" id="UP001500353"/>
    </source>
</evidence>
<comment type="caution">
    <text evidence="1">The sequence shown here is derived from an EMBL/GenBank/DDBJ whole genome shotgun (WGS) entry which is preliminary data.</text>
</comment>
<reference evidence="2" key="1">
    <citation type="journal article" date="2019" name="Int. J. Syst. Evol. Microbiol.">
        <title>The Global Catalogue of Microorganisms (GCM) 10K type strain sequencing project: providing services to taxonomists for standard genome sequencing and annotation.</title>
        <authorList>
            <consortium name="The Broad Institute Genomics Platform"/>
            <consortium name="The Broad Institute Genome Sequencing Center for Infectious Disease"/>
            <person name="Wu L."/>
            <person name="Ma J."/>
        </authorList>
    </citation>
    <scope>NUCLEOTIDE SEQUENCE [LARGE SCALE GENOMIC DNA]</scope>
    <source>
        <strain evidence="2">JCM 18019</strain>
    </source>
</reference>
<dbReference type="Proteomes" id="UP001500353">
    <property type="component" value="Unassembled WGS sequence"/>
</dbReference>
<sequence length="155" mass="17855">MARLSASESVQKQSQGKDLFIKGFALTSISEITGIGIKTLSSWRDKFDWEKEKELNNIRPSEIKKLILQYVIDIREGKKPAHKADDLSKISAAFDRLNDSRKKAVYTMESFDEFCSYILEKAGKSTGKKRDDLLEKVKEIRIDFDEYVNQLLQND</sequence>
<gene>
    <name evidence="1" type="ORF">GCM10023210_31220</name>
</gene>